<evidence type="ECO:0000313" key="2">
    <source>
        <dbReference type="EMBL" id="MCI1189271.1"/>
    </source>
</evidence>
<name>A0A9X1VI47_9BACT</name>
<feature type="domain" description="FAD-dependent urate hydroxylase HpyO/Asp monooxygenase CreE-like FAD/NAD(P)-binding" evidence="1">
    <location>
        <begin position="11"/>
        <end position="160"/>
    </location>
</feature>
<reference evidence="2" key="1">
    <citation type="submission" date="2022-03" db="EMBL/GenBank/DDBJ databases">
        <title>Bacterial whole genome sequence for Hymenobacter sp. DH14.</title>
        <authorList>
            <person name="Le V."/>
        </authorList>
    </citation>
    <scope>NUCLEOTIDE SEQUENCE</scope>
    <source>
        <strain evidence="2">DH14</strain>
    </source>
</reference>
<dbReference type="SUPFAM" id="SSF51905">
    <property type="entry name" value="FAD/NAD(P)-binding domain"/>
    <property type="match status" value="1"/>
</dbReference>
<sequence length="459" mass="49445">MNPPARPVITVVGGGFAGAALVLQLRQQPHLAGAEIHLIEPREVPGPGLAYSARRPEYLLNVRPGGLSLYPAAPNHFAEWLARQPESAAGVPEFASRAAYGRYLREELGPVLAPEAGPPSIHWHQTTAVAAPLLPNGRRSVQLADGSSIESDTVVQALGNFPPPPPCGPDHRYLHHPGYHADPWATGNIRRIGPDEEVLLIGSGLTAVDVLLALRHDGHRAPIAVVARHGRWPSAHGPAAPTYPNFYQELAGETTVTGVLAIFKRHLRAAAAQGIDWRPVLDSLRPDLGRIWAAWPLAEQRRFLRHLAGLWAVTRHRSPPQNAQAVAELTAAGLVRLHIGTVREILPDGNRLRVRVKPHGVPNGWRTADHVISCAGPLLDYARIADPLVQSLREAGHLTPDPLHLGLLTDAHGALLAADGRVAPGLFTLGPSRRPAYFESTAVPELRQQAAALAEYLAR</sequence>
<protein>
    <submittedName>
        <fullName evidence="2">FAD/NAD(P)-binding protein</fullName>
    </submittedName>
</protein>
<dbReference type="Pfam" id="PF13454">
    <property type="entry name" value="NAD_binding_9"/>
    <property type="match status" value="1"/>
</dbReference>
<dbReference type="AlphaFoldDB" id="A0A9X1VI47"/>
<dbReference type="Proteomes" id="UP001139193">
    <property type="component" value="Unassembled WGS sequence"/>
</dbReference>
<dbReference type="InterPro" id="IPR052189">
    <property type="entry name" value="L-asp_N-monooxygenase_NS-form"/>
</dbReference>
<dbReference type="InterPro" id="IPR038732">
    <property type="entry name" value="HpyO/CreE_NAD-binding"/>
</dbReference>
<dbReference type="RefSeq" id="WP_241937488.1">
    <property type="nucleotide sequence ID" value="NZ_JALBGC010000004.1"/>
</dbReference>
<comment type="caution">
    <text evidence="2">The sequence shown here is derived from an EMBL/GenBank/DDBJ whole genome shotgun (WGS) entry which is preliminary data.</text>
</comment>
<organism evidence="2 3">
    <name type="scientific">Hymenobacter cyanobacteriorum</name>
    <dbReference type="NCBI Taxonomy" id="2926463"/>
    <lineage>
        <taxon>Bacteria</taxon>
        <taxon>Pseudomonadati</taxon>
        <taxon>Bacteroidota</taxon>
        <taxon>Cytophagia</taxon>
        <taxon>Cytophagales</taxon>
        <taxon>Hymenobacteraceae</taxon>
        <taxon>Hymenobacter</taxon>
    </lineage>
</organism>
<dbReference type="PANTHER" id="PTHR40254">
    <property type="entry name" value="BLR0577 PROTEIN"/>
    <property type="match status" value="1"/>
</dbReference>
<evidence type="ECO:0000259" key="1">
    <source>
        <dbReference type="Pfam" id="PF13454"/>
    </source>
</evidence>
<dbReference type="InterPro" id="IPR036188">
    <property type="entry name" value="FAD/NAD-bd_sf"/>
</dbReference>
<accession>A0A9X1VI47</accession>
<dbReference type="EMBL" id="JALBGC010000004">
    <property type="protein sequence ID" value="MCI1189271.1"/>
    <property type="molecule type" value="Genomic_DNA"/>
</dbReference>
<keyword evidence="3" id="KW-1185">Reference proteome</keyword>
<proteinExistence type="predicted"/>
<evidence type="ECO:0000313" key="3">
    <source>
        <dbReference type="Proteomes" id="UP001139193"/>
    </source>
</evidence>
<dbReference type="Gene3D" id="3.50.50.60">
    <property type="entry name" value="FAD/NAD(P)-binding domain"/>
    <property type="match status" value="1"/>
</dbReference>
<gene>
    <name evidence="2" type="ORF">MON38_17740</name>
</gene>
<dbReference type="PANTHER" id="PTHR40254:SF1">
    <property type="entry name" value="BLR0577 PROTEIN"/>
    <property type="match status" value="1"/>
</dbReference>